<comment type="caution">
    <text evidence="2">The sequence shown here is derived from an EMBL/GenBank/DDBJ whole genome shotgun (WGS) entry which is preliminary data.</text>
</comment>
<dbReference type="PANTHER" id="PTHR28467:SF1">
    <property type="entry name" value="PAXIP1-ASSOCIATED GLUTAMATE-RICH PROTEIN 1"/>
    <property type="match status" value="1"/>
</dbReference>
<name>A0A8S9XIE5_APOLU</name>
<evidence type="ECO:0008006" key="4">
    <source>
        <dbReference type="Google" id="ProtNLM"/>
    </source>
</evidence>
<dbReference type="OrthoDB" id="10067843at2759"/>
<evidence type="ECO:0000313" key="2">
    <source>
        <dbReference type="EMBL" id="KAF6208041.1"/>
    </source>
</evidence>
<dbReference type="AlphaFoldDB" id="A0A8S9XIE5"/>
<dbReference type="Proteomes" id="UP000466442">
    <property type="component" value="Unassembled WGS sequence"/>
</dbReference>
<dbReference type="EMBL" id="WIXP02000007">
    <property type="protein sequence ID" value="KAF6208041.1"/>
    <property type="molecule type" value="Genomic_DNA"/>
</dbReference>
<evidence type="ECO:0000313" key="3">
    <source>
        <dbReference type="Proteomes" id="UP000466442"/>
    </source>
</evidence>
<dbReference type="GO" id="GO:0030331">
    <property type="term" value="F:nuclear estrogen receptor binding"/>
    <property type="evidence" value="ECO:0007669"/>
    <property type="project" value="TreeGrafter"/>
</dbReference>
<dbReference type="InterPro" id="IPR028213">
    <property type="entry name" value="PA1"/>
</dbReference>
<dbReference type="PANTHER" id="PTHR28467">
    <property type="entry name" value="PAXIP1-ASSOCIATED GLUTAMATE-RICH PROTEIN 1"/>
    <property type="match status" value="1"/>
</dbReference>
<organism evidence="2 3">
    <name type="scientific">Apolygus lucorum</name>
    <name type="common">Small green plant bug</name>
    <name type="synonym">Lygocoris lucorum</name>
    <dbReference type="NCBI Taxonomy" id="248454"/>
    <lineage>
        <taxon>Eukaryota</taxon>
        <taxon>Metazoa</taxon>
        <taxon>Ecdysozoa</taxon>
        <taxon>Arthropoda</taxon>
        <taxon>Hexapoda</taxon>
        <taxon>Insecta</taxon>
        <taxon>Pterygota</taxon>
        <taxon>Neoptera</taxon>
        <taxon>Paraneoptera</taxon>
        <taxon>Hemiptera</taxon>
        <taxon>Heteroptera</taxon>
        <taxon>Panheteroptera</taxon>
        <taxon>Cimicomorpha</taxon>
        <taxon>Miridae</taxon>
        <taxon>Mirini</taxon>
        <taxon>Apolygus</taxon>
    </lineage>
</organism>
<keyword evidence="3" id="KW-1185">Reference proteome</keyword>
<dbReference type="GO" id="GO:1902808">
    <property type="term" value="P:positive regulation of cell cycle G1/S phase transition"/>
    <property type="evidence" value="ECO:0007669"/>
    <property type="project" value="TreeGrafter"/>
</dbReference>
<dbReference type="Pfam" id="PF15364">
    <property type="entry name" value="PAXIP1_C"/>
    <property type="match status" value="1"/>
</dbReference>
<protein>
    <recommendedName>
        <fullName evidence="4">PAXIP1-associated glutamate-rich protein 1</fullName>
    </recommendedName>
</protein>
<accession>A0A8S9XIE5</accession>
<feature type="compositionally biased region" description="Basic and acidic residues" evidence="1">
    <location>
        <begin position="157"/>
        <end position="171"/>
    </location>
</feature>
<proteinExistence type="predicted"/>
<evidence type="ECO:0000256" key="1">
    <source>
        <dbReference type="SAM" id="MobiDB-lite"/>
    </source>
</evidence>
<gene>
    <name evidence="2" type="ORF">GE061_016491</name>
</gene>
<sequence>MEDGIVVKEEPMSEGDEDQVMEVEIKQEELIWDEYVKEEDGNSWTVKDEDAGCPMIKQEDSSTADPLCDESDVLQGSIGVQRSEAGPAHCSQLQHNFTDHCFPICADVKLRENGQWEPDPPQVIEYLERLANSEEGLLSISWVCPGRRPPTPEINEDDIKLEANNDDGKEDEKDDYFDFEIEKGELCLRPSGDVGPRGSAKKKTTSLDAILSNMARHRRMDMLDQDPES</sequence>
<dbReference type="GO" id="GO:0044666">
    <property type="term" value="C:MLL3/4 complex"/>
    <property type="evidence" value="ECO:0007669"/>
    <property type="project" value="TreeGrafter"/>
</dbReference>
<dbReference type="GO" id="GO:0033148">
    <property type="term" value="P:positive regulation of intracellular estrogen receptor signaling pathway"/>
    <property type="evidence" value="ECO:0007669"/>
    <property type="project" value="TreeGrafter"/>
</dbReference>
<feature type="region of interest" description="Disordered" evidence="1">
    <location>
        <begin position="147"/>
        <end position="173"/>
    </location>
</feature>
<reference evidence="2" key="1">
    <citation type="journal article" date="2021" name="Mol. Ecol. Resour.">
        <title>Apolygus lucorum genome provides insights into omnivorousness and mesophyll feeding.</title>
        <authorList>
            <person name="Liu Y."/>
            <person name="Liu H."/>
            <person name="Wang H."/>
            <person name="Huang T."/>
            <person name="Liu B."/>
            <person name="Yang B."/>
            <person name="Yin L."/>
            <person name="Li B."/>
            <person name="Zhang Y."/>
            <person name="Zhang S."/>
            <person name="Jiang F."/>
            <person name="Zhang X."/>
            <person name="Ren Y."/>
            <person name="Wang B."/>
            <person name="Wang S."/>
            <person name="Lu Y."/>
            <person name="Wu K."/>
            <person name="Fan W."/>
            <person name="Wang G."/>
        </authorList>
    </citation>
    <scope>NUCLEOTIDE SEQUENCE</scope>
    <source>
        <strain evidence="2">12Hb</strain>
    </source>
</reference>